<evidence type="ECO:0000313" key="3">
    <source>
        <dbReference type="Proteomes" id="UP000650466"/>
    </source>
</evidence>
<feature type="region of interest" description="Disordered" evidence="1">
    <location>
        <begin position="123"/>
        <end position="143"/>
    </location>
</feature>
<name>A0A926QNL7_9BACL</name>
<proteinExistence type="predicted"/>
<dbReference type="EMBL" id="JACVVD010000020">
    <property type="protein sequence ID" value="MBD0384504.1"/>
    <property type="molecule type" value="Genomic_DNA"/>
</dbReference>
<evidence type="ECO:0000256" key="1">
    <source>
        <dbReference type="SAM" id="MobiDB-lite"/>
    </source>
</evidence>
<dbReference type="Proteomes" id="UP000650466">
    <property type="component" value="Unassembled WGS sequence"/>
</dbReference>
<accession>A0A926QNL7</accession>
<dbReference type="AlphaFoldDB" id="A0A926QNL7"/>
<gene>
    <name evidence="2" type="ORF">ICC18_31160</name>
</gene>
<sequence>MTGLTGIGSIETAKAAVSPLITSYKPQVVNADANVSYTDANGNTISGILHHPGIAMSMADLDNMRDHVRAGDEPWNTAFNAFAADSQSSKTPRILYENVYIFRHIQGPWEPELLLPARSLPLPHSNDPRSSDAAGCQSYTQAW</sequence>
<protein>
    <submittedName>
        <fullName evidence="2">Uncharacterized protein</fullName>
    </submittedName>
</protein>
<evidence type="ECO:0000313" key="2">
    <source>
        <dbReference type="EMBL" id="MBD0384504.1"/>
    </source>
</evidence>
<reference evidence="2" key="1">
    <citation type="submission" date="2020-09" db="EMBL/GenBank/DDBJ databases">
        <title>Draft Genome Sequence of Paenibacillus sp. WST5.</title>
        <authorList>
            <person name="Bao Z."/>
        </authorList>
    </citation>
    <scope>NUCLEOTIDE SEQUENCE</scope>
    <source>
        <strain evidence="2">WST5</strain>
    </source>
</reference>
<keyword evidence="3" id="KW-1185">Reference proteome</keyword>
<comment type="caution">
    <text evidence="2">The sequence shown here is derived from an EMBL/GenBank/DDBJ whole genome shotgun (WGS) entry which is preliminary data.</text>
</comment>
<organism evidence="2 3">
    <name type="scientific">Paenibacillus sedimenti</name>
    <dbReference type="NCBI Taxonomy" id="2770274"/>
    <lineage>
        <taxon>Bacteria</taxon>
        <taxon>Bacillati</taxon>
        <taxon>Bacillota</taxon>
        <taxon>Bacilli</taxon>
        <taxon>Bacillales</taxon>
        <taxon>Paenibacillaceae</taxon>
        <taxon>Paenibacillus</taxon>
    </lineage>
</organism>